<name>A0ABT4CU67_9CLOT</name>
<organism evidence="4 5">
    <name type="scientific">Clostridium ganghwense</name>
    <dbReference type="NCBI Taxonomy" id="312089"/>
    <lineage>
        <taxon>Bacteria</taxon>
        <taxon>Bacillati</taxon>
        <taxon>Bacillota</taxon>
        <taxon>Clostridia</taxon>
        <taxon>Eubacteriales</taxon>
        <taxon>Clostridiaceae</taxon>
        <taxon>Clostridium</taxon>
    </lineage>
</organism>
<evidence type="ECO:0000313" key="5">
    <source>
        <dbReference type="Proteomes" id="UP001079657"/>
    </source>
</evidence>
<evidence type="ECO:0000256" key="1">
    <source>
        <dbReference type="ARBA" id="ARBA00022612"/>
    </source>
</evidence>
<gene>
    <name evidence="4" type="ORF">OXH55_17710</name>
</gene>
<dbReference type="EMBL" id="JAPQES010000007">
    <property type="protein sequence ID" value="MCY6372468.1"/>
    <property type="molecule type" value="Genomic_DNA"/>
</dbReference>
<dbReference type="PANTHER" id="PTHR37813:SF1">
    <property type="entry name" value="FELS-2 PROPHAGE PROTEIN"/>
    <property type="match status" value="1"/>
</dbReference>
<keyword evidence="2" id="KW-0175">Coiled coil</keyword>
<feature type="coiled-coil region" evidence="2">
    <location>
        <begin position="1467"/>
        <end position="1553"/>
    </location>
</feature>
<sequence>MTKAMKGFYKLQTRTQQSSSIMDKSVYTAVSNIEKSYQLWERANDKTGKSIFDNSKKIESYKDRIKVLDEEIKKSEKTLADIEKQSGKNSKEAEQYNSHVLDLKLSHSQLTEEMRRAERETRTFTGRLELLEREFTRINNRYRVFDKVGGKFQEIGNKLTMGVTLPLVAVGTVSAKSAMDFEKGMTKANTIAKLSSEEIKNLSKETLNLSDATGVTAKDLAEMEYNALSASVKIKDLTSVVKTSSELSKGGFADANDSLKLLTSTYNIYREEFEKLGISQANATKIIADKMINIQNMGVTTVGQLSSTLGSLTPIASNAGLSLDELSASMIVLTKNGLSTGEATTGLKATLSNLIKPSQQARKMAQALGIDFSTATIKSKGFGGFLKDLREKLKNTNPALIETADKIAKYHYQIDHATKEQKKNKEQMRHWKAELKNAKGQLKVLTKAGGETTGALGQLFGSVEGLGAVLSLTSKYGMEDFKNGLEASKNSIGSTQKAADQMAETTAEKFEKAMNKLKNAGIRLGIKLLPVVEKGINLISNLADKFGKLSPTTQDWIVKIGLATAVLGPFLSVTGGVIKGIGGLLSLGPKVSTFFGLFKGATTVATAVEGVGTAAGVATGAAGSGGILGLTASFGPAVVAAAPWIAAAGAVAYGGHKIYKHMTKEAIPAVDLFANKTQQAAHRTKTANGQIIQSYEQTTIKISDETKKAVGTYMELDKSATESLTNIYANRTILTNENSQELISIYKNMNKQIEKGIDKHYQKRTSSLQNFFNNSNAMTKDEEAEILAKEKQNNEARKASQQEFQDKIKAIIERASKENRNLKADEVKEINMYQNNMRQNAIKCLSEEEIESKVIMERLKGYSSRITAEQASEVIKNAEKQRISAVDKANKQYDETVKQIIRMRDETGTITAEQADKLIKEAERQKTQSIEKANMLKEGVVTRVLEMDKTIADDVDTKSGEMLTSWDKLKKWWDDWKPDVKNFTFKVTGFFEKINSFFEKQNDSGLGTYNGPGSIAGAGKGYATGTNSATPGLHEIAEDGFEIVTSRQYRWFNGGEKVFNHNESKKLLEALSNKSNAQNIAKEAMAQSKESIAVKPRVSVSESTIKNNNASMLNYGDKNKKAYKDYVNYVNKLNQDEVKTSKELLDKDYKNRIIILDAKIKAIKESTAKETANLQAVGNKKNEHNKKAIAAVKSVTNAKVKALENSKTALKKYHELGIELLNERNEAVKKSIKTSENLFKDKINKYDVAIRRLSIDTKDLNKNLDNQKAIVIIQEQKIGELKKRYKELAESFGSTSDEAIEAKKAFQDAKIELISMSNAVVEAKKQINKEVAESINNLADKIKNALKEKYSEEESQQEESLNKQLDNLEKLKNKNLEEINEVFDKKKEILQEEENKSEIAFQHESEELDKWKKDTLEAIEDTYNTKKEALENGKLNSEKAFKYESEKLDNWKEHQLRSIDEVSNKKISALQDQINALDKQVKVEERIKKDKEDLIKINRLKDKISFEHNEFNKAEMQKELNKLIQERQERLHNDKIEDTKDTLKKQMDIIKEDASKQKQSISDIYETKKDNLKRRIDDSKEYYRVQKKLLDSSEKMEKDSISATYEAKKEDLKRRIVDSKEYFAKQKKQLQETEKLQIKSINETYNFEKAILYKKLRDNKDFYEKKLDDAQLNAEAEKLIMDNNQKEIVELLKAYGDTYKEVGNTLGENLVEGFKPKIDSLREMVADINSSISESRKNALKAISEANAAKAASSSHSFRGSTHISNNHSTVVNNNHVTFNSPHVMRPSEIMRKTESTFRRLVFGS</sequence>
<feature type="coiled-coil region" evidence="2">
    <location>
        <begin position="58"/>
        <end position="134"/>
    </location>
</feature>
<protein>
    <submittedName>
        <fullName evidence="4">Phage tail tape measure protein</fullName>
    </submittedName>
</protein>
<dbReference type="PANTHER" id="PTHR37813">
    <property type="entry name" value="FELS-2 PROPHAGE PROTEIN"/>
    <property type="match status" value="1"/>
</dbReference>
<evidence type="ECO:0000259" key="3">
    <source>
        <dbReference type="Pfam" id="PF10145"/>
    </source>
</evidence>
<feature type="coiled-coil region" evidence="2">
    <location>
        <begin position="779"/>
        <end position="825"/>
    </location>
</feature>
<dbReference type="NCBIfam" id="TIGR01760">
    <property type="entry name" value="tape_meas_TP901"/>
    <property type="match status" value="2"/>
</dbReference>
<dbReference type="SUPFAM" id="SSF57997">
    <property type="entry name" value="Tropomyosin"/>
    <property type="match status" value="1"/>
</dbReference>
<feature type="coiled-coil region" evidence="2">
    <location>
        <begin position="868"/>
        <end position="939"/>
    </location>
</feature>
<dbReference type="Proteomes" id="UP001079657">
    <property type="component" value="Unassembled WGS sequence"/>
</dbReference>
<proteinExistence type="predicted"/>
<feature type="coiled-coil region" evidence="2">
    <location>
        <begin position="421"/>
        <end position="448"/>
    </location>
</feature>
<evidence type="ECO:0000256" key="2">
    <source>
        <dbReference type="SAM" id="Coils"/>
    </source>
</evidence>
<dbReference type="InterPro" id="IPR010090">
    <property type="entry name" value="Phage_tape_meas"/>
</dbReference>
<feature type="domain" description="Phage tail tape measure protein" evidence="3">
    <location>
        <begin position="204"/>
        <end position="399"/>
    </location>
</feature>
<evidence type="ECO:0000313" key="4">
    <source>
        <dbReference type="EMBL" id="MCY6372468.1"/>
    </source>
</evidence>
<keyword evidence="5" id="KW-1185">Reference proteome</keyword>
<dbReference type="Pfam" id="PF10145">
    <property type="entry name" value="PhageMin_Tail"/>
    <property type="match status" value="1"/>
</dbReference>
<comment type="caution">
    <text evidence="4">The sequence shown here is derived from an EMBL/GenBank/DDBJ whole genome shotgun (WGS) entry which is preliminary data.</text>
</comment>
<reference evidence="4" key="1">
    <citation type="submission" date="2022-12" db="EMBL/GenBank/DDBJ databases">
        <authorList>
            <person name="Wang J."/>
        </authorList>
    </citation>
    <scope>NUCLEOTIDE SEQUENCE</scope>
    <source>
        <strain evidence="4">HY-42-06</strain>
    </source>
</reference>
<keyword evidence="1" id="KW-1188">Viral release from host cell</keyword>
<accession>A0ABT4CU67</accession>
<feature type="coiled-coil region" evidence="2">
    <location>
        <begin position="1328"/>
        <end position="1396"/>
    </location>
</feature>